<accession>A0AAN6MX99</accession>
<comment type="caution">
    <text evidence="2">The sequence shown here is derived from an EMBL/GenBank/DDBJ whole genome shotgun (WGS) entry which is preliminary data.</text>
</comment>
<protein>
    <submittedName>
        <fullName evidence="2">Uncharacterized protein</fullName>
    </submittedName>
</protein>
<dbReference type="EMBL" id="MU853935">
    <property type="protein sequence ID" value="KAK3935191.1"/>
    <property type="molecule type" value="Genomic_DNA"/>
</dbReference>
<keyword evidence="3" id="KW-1185">Reference proteome</keyword>
<sequence>MAGTRESQITAVAAAAAAATTTAATTTAATATTKKKMMMTMTTTTTMMLLFFFVWFMLLGGVNAPSYHVLLVKAPGLEELLGSLDGVLERLDTIASNVEPPLPVPLMAAAVLFVFCTTAPARFAAAWSRVVRWAKSVVNPPVAAPADDDAAAAPAAVPAAALAYLRGWFAMFVVGVDRLLSPFKLEDKDTEARIMAAEARATAAEAHAEASIMAAEARATAAEVRATAAEARVAVVEAPAT</sequence>
<dbReference type="Proteomes" id="UP001303473">
    <property type="component" value="Unassembled WGS sequence"/>
</dbReference>
<evidence type="ECO:0000256" key="1">
    <source>
        <dbReference type="SAM" id="Phobius"/>
    </source>
</evidence>
<organism evidence="2 3">
    <name type="scientific">Diplogelasinospora grovesii</name>
    <dbReference type="NCBI Taxonomy" id="303347"/>
    <lineage>
        <taxon>Eukaryota</taxon>
        <taxon>Fungi</taxon>
        <taxon>Dikarya</taxon>
        <taxon>Ascomycota</taxon>
        <taxon>Pezizomycotina</taxon>
        <taxon>Sordariomycetes</taxon>
        <taxon>Sordariomycetidae</taxon>
        <taxon>Sordariales</taxon>
        <taxon>Diplogelasinosporaceae</taxon>
        <taxon>Diplogelasinospora</taxon>
    </lineage>
</organism>
<evidence type="ECO:0000313" key="2">
    <source>
        <dbReference type="EMBL" id="KAK3935191.1"/>
    </source>
</evidence>
<keyword evidence="1" id="KW-0472">Membrane</keyword>
<reference evidence="3" key="1">
    <citation type="journal article" date="2023" name="Mol. Phylogenet. Evol.">
        <title>Genome-scale phylogeny and comparative genomics of the fungal order Sordariales.</title>
        <authorList>
            <person name="Hensen N."/>
            <person name="Bonometti L."/>
            <person name="Westerberg I."/>
            <person name="Brannstrom I.O."/>
            <person name="Guillou S."/>
            <person name="Cros-Aarteil S."/>
            <person name="Calhoun S."/>
            <person name="Haridas S."/>
            <person name="Kuo A."/>
            <person name="Mondo S."/>
            <person name="Pangilinan J."/>
            <person name="Riley R."/>
            <person name="LaButti K."/>
            <person name="Andreopoulos B."/>
            <person name="Lipzen A."/>
            <person name="Chen C."/>
            <person name="Yan M."/>
            <person name="Daum C."/>
            <person name="Ng V."/>
            <person name="Clum A."/>
            <person name="Steindorff A."/>
            <person name="Ohm R.A."/>
            <person name="Martin F."/>
            <person name="Silar P."/>
            <person name="Natvig D.O."/>
            <person name="Lalanne C."/>
            <person name="Gautier V."/>
            <person name="Ament-Velasquez S.L."/>
            <person name="Kruys A."/>
            <person name="Hutchinson M.I."/>
            <person name="Powell A.J."/>
            <person name="Barry K."/>
            <person name="Miller A.N."/>
            <person name="Grigoriev I.V."/>
            <person name="Debuchy R."/>
            <person name="Gladieux P."/>
            <person name="Hiltunen Thoren M."/>
            <person name="Johannesson H."/>
        </authorList>
    </citation>
    <scope>NUCLEOTIDE SEQUENCE [LARGE SCALE GENOMIC DNA]</scope>
    <source>
        <strain evidence="3">CBS 340.73</strain>
    </source>
</reference>
<feature type="transmembrane region" description="Helical" evidence="1">
    <location>
        <begin position="106"/>
        <end position="125"/>
    </location>
</feature>
<keyword evidence="1" id="KW-1133">Transmembrane helix</keyword>
<gene>
    <name evidence="2" type="ORF">QBC46DRAFT_358439</name>
</gene>
<keyword evidence="1" id="KW-0812">Transmembrane</keyword>
<name>A0AAN6MX99_9PEZI</name>
<evidence type="ECO:0000313" key="3">
    <source>
        <dbReference type="Proteomes" id="UP001303473"/>
    </source>
</evidence>
<dbReference type="AlphaFoldDB" id="A0AAN6MX99"/>
<feature type="transmembrane region" description="Helical" evidence="1">
    <location>
        <begin position="44"/>
        <end position="62"/>
    </location>
</feature>
<proteinExistence type="predicted"/>